<feature type="transmembrane region" description="Helical" evidence="8">
    <location>
        <begin position="277"/>
        <end position="298"/>
    </location>
</feature>
<keyword evidence="5 8" id="KW-0812">Transmembrane</keyword>
<dbReference type="Proteomes" id="UP000254919">
    <property type="component" value="Unassembled WGS sequence"/>
</dbReference>
<feature type="transmembrane region" description="Helical" evidence="8">
    <location>
        <begin position="93"/>
        <end position="118"/>
    </location>
</feature>
<dbReference type="InterPro" id="IPR002771">
    <property type="entry name" value="Multi_antbiot-R_MarC"/>
</dbReference>
<dbReference type="EMBL" id="UGVN01000001">
    <property type="protein sequence ID" value="SUE41082.1"/>
    <property type="molecule type" value="Genomic_DNA"/>
</dbReference>
<feature type="transmembrane region" description="Helical" evidence="8">
    <location>
        <begin position="54"/>
        <end position="73"/>
    </location>
</feature>
<protein>
    <recommendedName>
        <fullName evidence="8">UPF0056 membrane protein</fullName>
    </recommendedName>
</protein>
<feature type="transmembrane region" description="Helical" evidence="8">
    <location>
        <begin position="161"/>
        <end position="179"/>
    </location>
</feature>
<keyword evidence="7 8" id="KW-0472">Membrane</keyword>
<comment type="subcellular location">
    <subcellularLocation>
        <location evidence="1">Cell inner membrane</location>
        <topology evidence="1">Multi-pass membrane protein</topology>
    </subcellularLocation>
    <subcellularLocation>
        <location evidence="8">Cell membrane</location>
        <topology evidence="8">Multi-pass membrane protein</topology>
    </subcellularLocation>
</comment>
<feature type="transmembrane region" description="Helical" evidence="8">
    <location>
        <begin position="203"/>
        <end position="223"/>
    </location>
</feature>
<dbReference type="GO" id="GO:0005886">
    <property type="term" value="C:plasma membrane"/>
    <property type="evidence" value="ECO:0007669"/>
    <property type="project" value="UniProtKB-SubCell"/>
</dbReference>
<dbReference type="PANTHER" id="PTHR33508">
    <property type="entry name" value="UPF0056 MEMBRANE PROTEIN YHCE"/>
    <property type="match status" value="1"/>
</dbReference>
<keyword evidence="4" id="KW-0997">Cell inner membrane</keyword>
<evidence type="ECO:0000256" key="4">
    <source>
        <dbReference type="ARBA" id="ARBA00022519"/>
    </source>
</evidence>
<comment type="caution">
    <text evidence="8">Lacks conserved residue(s) required for the propagation of feature annotation.</text>
</comment>
<feature type="region of interest" description="Disordered" evidence="9">
    <location>
        <begin position="1"/>
        <end position="47"/>
    </location>
</feature>
<feature type="transmembrane region" description="Helical" evidence="8">
    <location>
        <begin position="130"/>
        <end position="155"/>
    </location>
</feature>
<evidence type="ECO:0000256" key="1">
    <source>
        <dbReference type="ARBA" id="ARBA00004429"/>
    </source>
</evidence>
<evidence type="ECO:0000256" key="8">
    <source>
        <dbReference type="RuleBase" id="RU362048"/>
    </source>
</evidence>
<evidence type="ECO:0000256" key="7">
    <source>
        <dbReference type="ARBA" id="ARBA00023136"/>
    </source>
</evidence>
<evidence type="ECO:0000256" key="2">
    <source>
        <dbReference type="ARBA" id="ARBA00009784"/>
    </source>
</evidence>
<comment type="similarity">
    <text evidence="2 8">Belongs to the UPF0056 (MarC) family.</text>
</comment>
<proteinExistence type="inferred from homology"/>
<evidence type="ECO:0000313" key="10">
    <source>
        <dbReference type="EMBL" id="SUE41082.1"/>
    </source>
</evidence>
<evidence type="ECO:0000256" key="3">
    <source>
        <dbReference type="ARBA" id="ARBA00022475"/>
    </source>
</evidence>
<evidence type="ECO:0000256" key="9">
    <source>
        <dbReference type="SAM" id="MobiDB-lite"/>
    </source>
</evidence>
<accession>A0A379N3U9</accession>
<evidence type="ECO:0000313" key="11">
    <source>
        <dbReference type="Proteomes" id="UP000254919"/>
    </source>
</evidence>
<name>A0A379N3U9_9PROT</name>
<dbReference type="PANTHER" id="PTHR33508:SF2">
    <property type="entry name" value="UPF0056 INNER MEMBRANE PROTEIN MARC"/>
    <property type="match status" value="1"/>
</dbReference>
<keyword evidence="6 8" id="KW-1133">Transmembrane helix</keyword>
<reference evidence="10 11" key="1">
    <citation type="submission" date="2018-06" db="EMBL/GenBank/DDBJ databases">
        <authorList>
            <consortium name="Pathogen Informatics"/>
            <person name="Doyle S."/>
        </authorList>
    </citation>
    <scope>NUCLEOTIDE SEQUENCE [LARGE SCALE GENOMIC DNA]</scope>
    <source>
        <strain evidence="10 11">NCTC13291</strain>
    </source>
</reference>
<dbReference type="NCBIfam" id="NF008228">
    <property type="entry name" value="PRK10995.1"/>
    <property type="match status" value="1"/>
</dbReference>
<gene>
    <name evidence="10" type="primary">marC</name>
    <name evidence="10" type="ORF">NCTC13291_02659</name>
</gene>
<evidence type="ECO:0000256" key="6">
    <source>
        <dbReference type="ARBA" id="ARBA00022989"/>
    </source>
</evidence>
<dbReference type="Pfam" id="PF01914">
    <property type="entry name" value="MarC"/>
    <property type="match status" value="1"/>
</dbReference>
<evidence type="ECO:0000256" key="5">
    <source>
        <dbReference type="ARBA" id="ARBA00022692"/>
    </source>
</evidence>
<feature type="transmembrane region" description="Helical" evidence="8">
    <location>
        <begin position="235"/>
        <end position="256"/>
    </location>
</feature>
<dbReference type="AlphaFoldDB" id="A0A379N3U9"/>
<organism evidence="10 11">
    <name type="scientific">Roseomonas mucosa</name>
    <dbReference type="NCBI Taxonomy" id="207340"/>
    <lineage>
        <taxon>Bacteria</taxon>
        <taxon>Pseudomonadati</taxon>
        <taxon>Pseudomonadota</taxon>
        <taxon>Alphaproteobacteria</taxon>
        <taxon>Acetobacterales</taxon>
        <taxon>Roseomonadaceae</taxon>
        <taxon>Roseomonas</taxon>
    </lineage>
</organism>
<dbReference type="NCBIfam" id="TIGR00427">
    <property type="entry name" value="NAAT family transporter"/>
    <property type="match status" value="1"/>
</dbReference>
<sequence length="305" mass="32008">MNPFSAKPRGGQGCSGSGKQAKPAGTSTRAPGGRLRTPPSIATRDRAPCRTGGLRYAVAAGLVRGPLPAFALAAMRDDGKTAGMSDLLQAPYYVGIVVMGILPIMNPFSTVPLVIALTRTMPADERKRQIRLASIYAASILLAFLLAGQLIIAGFGISLPGIRVAGGLIILALGFRMLFTGQDETGPTQETVETANRPGQPDIAFTPLAMPSLSGPGSIAAVLGYSSQIPHDRMILGHVVIAAGIVITLVIAWTILSASFRIARLLGRHGVTAMTKIMGFLLTCIAVQFIASGIHDFIQSWRLQP</sequence>
<keyword evidence="3" id="KW-1003">Cell membrane</keyword>